<evidence type="ECO:0008006" key="3">
    <source>
        <dbReference type="Google" id="ProtNLM"/>
    </source>
</evidence>
<protein>
    <recommendedName>
        <fullName evidence="3">Nucleotidyl transferase AbiEii toxin, Type IV TA system</fullName>
    </recommendedName>
</protein>
<reference evidence="1 2" key="1">
    <citation type="submission" date="2020-08" db="EMBL/GenBank/DDBJ databases">
        <title>Genomic Encyclopedia of Type Strains, Phase IV (KMG-IV): sequencing the most valuable type-strain genomes for metagenomic binning, comparative biology and taxonomic classification.</title>
        <authorList>
            <person name="Goeker M."/>
        </authorList>
    </citation>
    <scope>NUCLEOTIDE SEQUENCE [LARGE SCALE GENOMIC DNA]</scope>
    <source>
        <strain evidence="1 2">DSM 26385</strain>
    </source>
</reference>
<name>A0A7W6JZF4_9HYPH</name>
<evidence type="ECO:0000313" key="2">
    <source>
        <dbReference type="Proteomes" id="UP000584824"/>
    </source>
</evidence>
<proteinExistence type="predicted"/>
<dbReference type="AlphaFoldDB" id="A0A7W6JZF4"/>
<accession>A0A7W6JZF4</accession>
<dbReference type="RefSeq" id="WP_183789878.1">
    <property type="nucleotide sequence ID" value="NZ_JACIDU010000003.1"/>
</dbReference>
<dbReference type="Pfam" id="PF08843">
    <property type="entry name" value="AbiEii"/>
    <property type="match status" value="1"/>
</dbReference>
<organism evidence="1 2">
    <name type="scientific">Allorhizobium borbori</name>
    <dbReference type="NCBI Taxonomy" id="485907"/>
    <lineage>
        <taxon>Bacteria</taxon>
        <taxon>Pseudomonadati</taxon>
        <taxon>Pseudomonadota</taxon>
        <taxon>Alphaproteobacteria</taxon>
        <taxon>Hyphomicrobiales</taxon>
        <taxon>Rhizobiaceae</taxon>
        <taxon>Rhizobium/Agrobacterium group</taxon>
        <taxon>Allorhizobium</taxon>
    </lineage>
</organism>
<evidence type="ECO:0000313" key="1">
    <source>
        <dbReference type="EMBL" id="MBB4102374.1"/>
    </source>
</evidence>
<dbReference type="EMBL" id="JACIDU010000003">
    <property type="protein sequence ID" value="MBB4102374.1"/>
    <property type="molecule type" value="Genomic_DNA"/>
</dbReference>
<sequence length="320" mass="36187">MRKQFSPAQIALGHSFKQACANNDLDTQLAAPRYVGERFLAHWHAGMGPSRIMIKGGYKFGQADRPTQDCDIVTVRRYSNGEIQRGFGIIAERLAAEGITLSRWSSEAQEIETGHDPVVRYKIEATLGTIRANVDLDISTAIGPDAFPRDVPFEDLPRMFKAPKWPTLHAQVQPDEAAVAEKWIAVIMQDAGDYRVKHLADVISYNARGVDLDRVAEELIRVCRHRGIPISVCAPSPPALRWPRCDHRESSWNAFRAKRNCPLTYDQAWIDVSAYWADTHRALTLALRNGPRRTFSDRIIFDEIMAASRRPTVHQYIPKM</sequence>
<dbReference type="Proteomes" id="UP000584824">
    <property type="component" value="Unassembled WGS sequence"/>
</dbReference>
<comment type="caution">
    <text evidence="1">The sequence shown here is derived from an EMBL/GenBank/DDBJ whole genome shotgun (WGS) entry which is preliminary data.</text>
</comment>
<keyword evidence="2" id="KW-1185">Reference proteome</keyword>
<dbReference type="InterPro" id="IPR014942">
    <property type="entry name" value="AbiEii"/>
</dbReference>
<gene>
    <name evidence="1" type="ORF">GGQ66_000909</name>
</gene>